<feature type="disulfide bond" evidence="19">
    <location>
        <begin position="545"/>
        <end position="554"/>
    </location>
</feature>
<dbReference type="GeneID" id="112686299"/>
<name>A0A8B8FUX8_9HEMI</name>
<dbReference type="GO" id="GO:0035282">
    <property type="term" value="P:segmentation"/>
    <property type="evidence" value="ECO:0007669"/>
    <property type="project" value="UniProtKB-ARBA"/>
</dbReference>
<feature type="domain" description="EGF-like" evidence="23">
    <location>
        <begin position="1997"/>
        <end position="2033"/>
    </location>
</feature>
<feature type="domain" description="EGF-like" evidence="23">
    <location>
        <begin position="432"/>
        <end position="470"/>
    </location>
</feature>
<dbReference type="PROSITE" id="PS00022">
    <property type="entry name" value="EGF_1"/>
    <property type="match status" value="29"/>
</dbReference>
<evidence type="ECO:0000256" key="4">
    <source>
        <dbReference type="ARBA" id="ARBA00022475"/>
    </source>
</evidence>
<feature type="domain" description="EGF-like" evidence="23">
    <location>
        <begin position="2036"/>
        <end position="2077"/>
    </location>
</feature>
<keyword evidence="4" id="KW-1003">Cell membrane</keyword>
<feature type="chain" id="PRO_5034709080" evidence="21">
    <location>
        <begin position="20"/>
        <end position="2310"/>
    </location>
</feature>
<feature type="disulfide bond" evidence="19">
    <location>
        <begin position="2226"/>
        <end position="2235"/>
    </location>
</feature>
<dbReference type="Pfam" id="PF07645">
    <property type="entry name" value="EGF_CA"/>
    <property type="match status" value="3"/>
</dbReference>
<feature type="disulfide bond" evidence="19">
    <location>
        <begin position="2023"/>
        <end position="2032"/>
    </location>
</feature>
<dbReference type="GO" id="GO:0005911">
    <property type="term" value="C:cell-cell junction"/>
    <property type="evidence" value="ECO:0007669"/>
    <property type="project" value="UniProtKB-ARBA"/>
</dbReference>
<dbReference type="FunFam" id="2.10.25.10:FF:000118">
    <property type="entry name" value="protein delta homolog 2"/>
    <property type="match status" value="1"/>
</dbReference>
<dbReference type="GO" id="GO:0007411">
    <property type="term" value="P:axon guidance"/>
    <property type="evidence" value="ECO:0007669"/>
    <property type="project" value="UniProtKB-ARBA"/>
</dbReference>
<evidence type="ECO:0000259" key="22">
    <source>
        <dbReference type="PROSITE" id="PS50025"/>
    </source>
</evidence>
<feature type="disulfide bond" evidence="19">
    <location>
        <begin position="782"/>
        <end position="791"/>
    </location>
</feature>
<evidence type="ECO:0000256" key="15">
    <source>
        <dbReference type="ARBA" id="ARBA00023136"/>
    </source>
</evidence>
<dbReference type="PROSITE" id="PS01187">
    <property type="entry name" value="EGF_CA"/>
    <property type="match status" value="12"/>
</dbReference>
<feature type="domain" description="EGF-like" evidence="23">
    <location>
        <begin position="948"/>
        <end position="984"/>
    </location>
</feature>
<dbReference type="Pfam" id="PF00054">
    <property type="entry name" value="Laminin_G_1"/>
    <property type="match status" value="2"/>
</dbReference>
<dbReference type="GO" id="GO:0048732">
    <property type="term" value="P:gland development"/>
    <property type="evidence" value="ECO:0007669"/>
    <property type="project" value="UniProtKB-ARBA"/>
</dbReference>
<dbReference type="PROSITE" id="PS00010">
    <property type="entry name" value="ASX_HYDROXYL"/>
    <property type="match status" value="19"/>
</dbReference>
<feature type="disulfide bond" evidence="19">
    <location>
        <begin position="382"/>
        <end position="391"/>
    </location>
</feature>
<evidence type="ECO:0000256" key="8">
    <source>
        <dbReference type="ARBA" id="ARBA00022729"/>
    </source>
</evidence>
<feature type="domain" description="EGF-like" evidence="23">
    <location>
        <begin position="833"/>
        <end position="869"/>
    </location>
</feature>
<evidence type="ECO:0000256" key="7">
    <source>
        <dbReference type="ARBA" id="ARBA00022692"/>
    </source>
</evidence>
<dbReference type="Pfam" id="PF12661">
    <property type="entry name" value="hEGF"/>
    <property type="match status" value="5"/>
</dbReference>
<feature type="domain" description="EGF-like" evidence="23">
    <location>
        <begin position="678"/>
        <end position="719"/>
    </location>
</feature>
<evidence type="ECO:0000313" key="24">
    <source>
        <dbReference type="Proteomes" id="UP000694846"/>
    </source>
</evidence>
<feature type="disulfide bond" evidence="19">
    <location>
        <begin position="1367"/>
        <end position="1376"/>
    </location>
</feature>
<dbReference type="CDD" id="cd00054">
    <property type="entry name" value="EGF_CA"/>
    <property type="match status" value="28"/>
</dbReference>
<evidence type="ECO:0000256" key="20">
    <source>
        <dbReference type="SAM" id="Phobius"/>
    </source>
</evidence>
<dbReference type="GO" id="GO:0048646">
    <property type="term" value="P:anatomical structure formation involved in morphogenesis"/>
    <property type="evidence" value="ECO:0007669"/>
    <property type="project" value="UniProtKB-ARBA"/>
</dbReference>
<evidence type="ECO:0000256" key="6">
    <source>
        <dbReference type="ARBA" id="ARBA00022536"/>
    </source>
</evidence>
<feature type="disulfide bond" evidence="19">
    <location>
        <begin position="2102"/>
        <end position="2111"/>
    </location>
</feature>
<dbReference type="GO" id="GO:0019904">
    <property type="term" value="F:protein domain specific binding"/>
    <property type="evidence" value="ECO:0007669"/>
    <property type="project" value="UniProtKB-ARBA"/>
</dbReference>
<feature type="domain" description="EGF-like" evidence="23">
    <location>
        <begin position="2078"/>
        <end position="2112"/>
    </location>
</feature>
<feature type="domain" description="EGF-like" evidence="23">
    <location>
        <begin position="1050"/>
        <end position="1085"/>
    </location>
</feature>
<keyword evidence="7 20" id="KW-0812">Transmembrane</keyword>
<feature type="domain" description="EGF-like" evidence="23">
    <location>
        <begin position="721"/>
        <end position="757"/>
    </location>
</feature>
<dbReference type="GO" id="GO:0050769">
    <property type="term" value="P:positive regulation of neurogenesis"/>
    <property type="evidence" value="ECO:0007669"/>
    <property type="project" value="UniProtKB-ARBA"/>
</dbReference>
<dbReference type="GO" id="GO:0048863">
    <property type="term" value="P:stem cell differentiation"/>
    <property type="evidence" value="ECO:0007669"/>
    <property type="project" value="UniProtKB-ARBA"/>
</dbReference>
<feature type="domain" description="EGF-like" evidence="23">
    <location>
        <begin position="599"/>
        <end position="638"/>
    </location>
</feature>
<feature type="domain" description="EGF-like" evidence="23">
    <location>
        <begin position="794"/>
        <end position="831"/>
    </location>
</feature>
<dbReference type="FunFam" id="2.10.25.10:FF:000520">
    <property type="entry name" value="Predicted protein"/>
    <property type="match status" value="1"/>
</dbReference>
<evidence type="ECO:0000256" key="17">
    <source>
        <dbReference type="ARBA" id="ARBA00023180"/>
    </source>
</evidence>
<feature type="domain" description="EGF-like" evidence="23">
    <location>
        <begin position="471"/>
        <end position="508"/>
    </location>
</feature>
<evidence type="ECO:0000256" key="10">
    <source>
        <dbReference type="ARBA" id="ARBA00022782"/>
    </source>
</evidence>
<dbReference type="Gene3D" id="2.60.120.200">
    <property type="match status" value="3"/>
</dbReference>
<dbReference type="FunFam" id="2.60.120.200:FF:000143">
    <property type="entry name" value="Crumbs, isoform D"/>
    <property type="match status" value="1"/>
</dbReference>
<feature type="disulfide bond" evidence="19">
    <location>
        <begin position="628"/>
        <end position="637"/>
    </location>
</feature>
<feature type="disulfide bond" evidence="19">
    <location>
        <begin position="420"/>
        <end position="429"/>
    </location>
</feature>
<dbReference type="InterPro" id="IPR001791">
    <property type="entry name" value="Laminin_G"/>
</dbReference>
<dbReference type="InterPro" id="IPR000742">
    <property type="entry name" value="EGF"/>
</dbReference>
<dbReference type="GO" id="GO:0048056">
    <property type="term" value="P:R3/R4 cell differentiation"/>
    <property type="evidence" value="ECO:0007669"/>
    <property type="project" value="UniProtKB-ARBA"/>
</dbReference>
<feature type="domain" description="EGF-like" evidence="23">
    <location>
        <begin position="277"/>
        <end position="315"/>
    </location>
</feature>
<keyword evidence="15 20" id="KW-0472">Membrane</keyword>
<comment type="similarity">
    <text evidence="18">Belongs to the Crumbs protein family.</text>
</comment>
<feature type="domain" description="EGF-like" evidence="23">
    <location>
        <begin position="1921"/>
        <end position="1957"/>
    </location>
</feature>
<dbReference type="CTD" id="42896"/>
<organism evidence="24 25">
    <name type="scientific">Sipha flava</name>
    <name type="common">yellow sugarcane aphid</name>
    <dbReference type="NCBI Taxonomy" id="143950"/>
    <lineage>
        <taxon>Eukaryota</taxon>
        <taxon>Metazoa</taxon>
        <taxon>Ecdysozoa</taxon>
        <taxon>Arthropoda</taxon>
        <taxon>Hexapoda</taxon>
        <taxon>Insecta</taxon>
        <taxon>Pterygota</taxon>
        <taxon>Neoptera</taxon>
        <taxon>Paraneoptera</taxon>
        <taxon>Hemiptera</taxon>
        <taxon>Sternorrhyncha</taxon>
        <taxon>Aphidomorpha</taxon>
        <taxon>Aphidoidea</taxon>
        <taxon>Aphididae</taxon>
        <taxon>Sipha</taxon>
    </lineage>
</organism>
<feature type="disulfide bond" evidence="19">
    <location>
        <begin position="305"/>
        <end position="314"/>
    </location>
</feature>
<keyword evidence="17" id="KW-0325">Glycoprotein</keyword>
<dbReference type="PROSITE" id="PS50026">
    <property type="entry name" value="EGF_3"/>
    <property type="match status" value="34"/>
</dbReference>
<keyword evidence="6 19" id="KW-0245">EGF-like domain</keyword>
<feature type="disulfide bond" evidence="19">
    <location>
        <begin position="747"/>
        <end position="756"/>
    </location>
</feature>
<feature type="domain" description="EGF-like" evidence="23">
    <location>
        <begin position="2196"/>
        <end position="2236"/>
    </location>
</feature>
<feature type="signal peptide" evidence="21">
    <location>
        <begin position="1"/>
        <end position="19"/>
    </location>
</feature>
<feature type="domain" description="EGF-like" evidence="23">
    <location>
        <begin position="1087"/>
        <end position="1123"/>
    </location>
</feature>
<dbReference type="InterPro" id="IPR001881">
    <property type="entry name" value="EGF-like_Ca-bd_dom"/>
</dbReference>
<feature type="domain" description="EGF-like" evidence="23">
    <location>
        <begin position="519"/>
        <end position="555"/>
    </location>
</feature>
<dbReference type="PRINTS" id="PR01983">
    <property type="entry name" value="NOTCH"/>
</dbReference>
<dbReference type="GO" id="GO:0016318">
    <property type="term" value="P:ommatidial rotation"/>
    <property type="evidence" value="ECO:0007669"/>
    <property type="project" value="UniProtKB-ARBA"/>
</dbReference>
<dbReference type="PRINTS" id="PR00010">
    <property type="entry name" value="EGFBLOOD"/>
</dbReference>
<dbReference type="FunFam" id="2.10.25.10:FF:000391">
    <property type="entry name" value="Weary, isoform C"/>
    <property type="match status" value="1"/>
</dbReference>
<dbReference type="FunFam" id="2.10.25.10:FF:000095">
    <property type="entry name" value="Notch, isoform B"/>
    <property type="match status" value="1"/>
</dbReference>
<dbReference type="GO" id="GO:0009952">
    <property type="term" value="P:anterior/posterior pattern specification"/>
    <property type="evidence" value="ECO:0007669"/>
    <property type="project" value="UniProtKB-ARBA"/>
</dbReference>
<keyword evidence="3" id="KW-0217">Developmental protein</keyword>
<comment type="caution">
    <text evidence="19">Lacks conserved residue(s) required for the propagation of feature annotation.</text>
</comment>
<dbReference type="FunFam" id="2.10.25.10:FF:000368">
    <property type="entry name" value="Delta-like 3 (Drosophila), isoform CRA_b"/>
    <property type="match status" value="1"/>
</dbReference>
<dbReference type="SUPFAM" id="SSF49899">
    <property type="entry name" value="Concanavalin A-like lectins/glucanases"/>
    <property type="match status" value="3"/>
</dbReference>
<feature type="disulfide bond" evidence="19">
    <location>
        <begin position="859"/>
        <end position="868"/>
    </location>
</feature>
<keyword evidence="10" id="KW-0221">Differentiation</keyword>
<dbReference type="GO" id="GO:0007219">
    <property type="term" value="P:Notch signaling pathway"/>
    <property type="evidence" value="ECO:0007669"/>
    <property type="project" value="UniProtKB-KW"/>
</dbReference>
<feature type="domain" description="EGF-like" evidence="23">
    <location>
        <begin position="871"/>
        <end position="907"/>
    </location>
</feature>
<feature type="domain" description="EGF-like" evidence="23">
    <location>
        <begin position="394"/>
        <end position="430"/>
    </location>
</feature>
<feature type="disulfide bond" evidence="19">
    <location>
        <begin position="2185"/>
        <end position="2194"/>
    </location>
</feature>
<evidence type="ECO:0000313" key="25">
    <source>
        <dbReference type="RefSeq" id="XP_025414298.1"/>
    </source>
</evidence>
<feature type="domain" description="EGF-like" evidence="23">
    <location>
        <begin position="2114"/>
        <end position="2155"/>
    </location>
</feature>
<dbReference type="FunFam" id="2.10.25.10:FF:000039">
    <property type="entry name" value="Crumbs cell polarity complex component 1"/>
    <property type="match status" value="1"/>
</dbReference>
<feature type="domain" description="EGF-like" evidence="23">
    <location>
        <begin position="1125"/>
        <end position="1167"/>
    </location>
</feature>
<dbReference type="PANTHER" id="PTHR12916:SF4">
    <property type="entry name" value="UNINFLATABLE, ISOFORM C"/>
    <property type="match status" value="1"/>
</dbReference>
<feature type="domain" description="EGF-like" evidence="23">
    <location>
        <begin position="759"/>
        <end position="792"/>
    </location>
</feature>
<dbReference type="OrthoDB" id="283575at2759"/>
<evidence type="ECO:0000256" key="5">
    <source>
        <dbReference type="ARBA" id="ARBA00022525"/>
    </source>
</evidence>
<dbReference type="InterPro" id="IPR013320">
    <property type="entry name" value="ConA-like_dom_sf"/>
</dbReference>
<feature type="disulfide bond" evidence="19">
    <location>
        <begin position="1642"/>
        <end position="1651"/>
    </location>
</feature>
<feature type="disulfide bond" evidence="19">
    <location>
        <begin position="1038"/>
        <end position="1047"/>
    </location>
</feature>
<feature type="disulfide bond" evidence="19">
    <location>
        <begin position="2067"/>
        <end position="2076"/>
    </location>
</feature>
<evidence type="ECO:0000256" key="14">
    <source>
        <dbReference type="ARBA" id="ARBA00022989"/>
    </source>
</evidence>
<dbReference type="SUPFAM" id="SSF57184">
    <property type="entry name" value="Growth factor receptor domain"/>
    <property type="match status" value="3"/>
</dbReference>
<evidence type="ECO:0000256" key="12">
    <source>
        <dbReference type="ARBA" id="ARBA00022843"/>
    </source>
</evidence>
<dbReference type="GO" id="GO:0030097">
    <property type="term" value="P:hemopoiesis"/>
    <property type="evidence" value="ECO:0007669"/>
    <property type="project" value="UniProtKB-ARBA"/>
</dbReference>
<feature type="disulfide bond" evidence="19">
    <location>
        <begin position="709"/>
        <end position="718"/>
    </location>
</feature>
<dbReference type="InterPro" id="IPR000152">
    <property type="entry name" value="EGF-type_Asp/Asn_hydroxyl_site"/>
</dbReference>
<evidence type="ECO:0000259" key="23">
    <source>
        <dbReference type="PROSITE" id="PS50026"/>
    </source>
</evidence>
<dbReference type="InterPro" id="IPR049883">
    <property type="entry name" value="NOTCH1_EGF-like"/>
</dbReference>
<feature type="disulfide bond" evidence="19">
    <location>
        <begin position="286"/>
        <end position="303"/>
    </location>
</feature>
<feature type="domain" description="EGF-like" evidence="23">
    <location>
        <begin position="909"/>
        <end position="946"/>
    </location>
</feature>
<dbReference type="GO" id="GO:0040008">
    <property type="term" value="P:regulation of growth"/>
    <property type="evidence" value="ECO:0007669"/>
    <property type="project" value="UniProtKB-ARBA"/>
</dbReference>
<feature type="disulfide bond" evidence="19">
    <location>
        <begin position="498"/>
        <end position="507"/>
    </location>
</feature>
<evidence type="ECO:0000256" key="13">
    <source>
        <dbReference type="ARBA" id="ARBA00022976"/>
    </source>
</evidence>
<feature type="disulfide bond" evidence="19">
    <location>
        <begin position="1985"/>
        <end position="1994"/>
    </location>
</feature>
<feature type="disulfide bond" evidence="19">
    <location>
        <begin position="1947"/>
        <end position="1956"/>
    </location>
</feature>
<keyword evidence="5" id="KW-0964">Secreted</keyword>
<dbReference type="Proteomes" id="UP000694846">
    <property type="component" value="Unplaced"/>
</dbReference>
<evidence type="ECO:0000256" key="2">
    <source>
        <dbReference type="ARBA" id="ARBA00004613"/>
    </source>
</evidence>
<keyword evidence="11" id="KW-0106">Calcium</keyword>
<feature type="domain" description="EGF-like" evidence="23">
    <location>
        <begin position="1616"/>
        <end position="1652"/>
    </location>
</feature>
<dbReference type="GO" id="GO:0120035">
    <property type="term" value="P:regulation of plasma membrane bounded cell projection organization"/>
    <property type="evidence" value="ECO:0007669"/>
    <property type="project" value="UniProtKB-ARBA"/>
</dbReference>
<dbReference type="FunFam" id="2.10.25.10:FF:000472">
    <property type="entry name" value="Uncharacterized protein, isoform A"/>
    <property type="match status" value="3"/>
</dbReference>
<feature type="disulfide bond" evidence="19">
    <location>
        <begin position="821"/>
        <end position="830"/>
    </location>
</feature>
<dbReference type="FunFam" id="2.10.25.10:FF:000279">
    <property type="entry name" value="Neurogenic locus notch 1"/>
    <property type="match status" value="1"/>
</dbReference>
<evidence type="ECO:0000256" key="11">
    <source>
        <dbReference type="ARBA" id="ARBA00022837"/>
    </source>
</evidence>
<feature type="domain" description="Laminin G" evidence="22">
    <location>
        <begin position="1384"/>
        <end position="1620"/>
    </location>
</feature>
<dbReference type="SMART" id="SM00181">
    <property type="entry name" value="EGF"/>
    <property type="match status" value="34"/>
</dbReference>
<dbReference type="FunFam" id="2.10.25.10:FF:000012">
    <property type="entry name" value="Delta-like protein"/>
    <property type="match status" value="1"/>
</dbReference>
<accession>A0A8B8FUX8</accession>
<dbReference type="FunFam" id="2.10.25.10:FF:000031">
    <property type="entry name" value="neurogenic locus notch homolog protein 3"/>
    <property type="match status" value="1"/>
</dbReference>
<keyword evidence="14 20" id="KW-1133">Transmembrane helix</keyword>
<dbReference type="SUPFAM" id="SSF57196">
    <property type="entry name" value="EGF/Laminin"/>
    <property type="match status" value="23"/>
</dbReference>
<evidence type="ECO:0000256" key="3">
    <source>
        <dbReference type="ARBA" id="ARBA00022473"/>
    </source>
</evidence>
<feature type="disulfide bond" evidence="19">
    <location>
        <begin position="897"/>
        <end position="906"/>
    </location>
</feature>
<feature type="disulfide bond" evidence="19">
    <location>
        <begin position="221"/>
        <end position="230"/>
    </location>
</feature>
<feature type="disulfide bond" evidence="19">
    <location>
        <begin position="1157"/>
        <end position="1166"/>
    </location>
</feature>
<gene>
    <name evidence="25" type="primary">LOC112686299</name>
</gene>
<protein>
    <submittedName>
        <fullName evidence="25">Protein crumbs isoform X1</fullName>
    </submittedName>
</protein>
<dbReference type="InterPro" id="IPR009030">
    <property type="entry name" value="Growth_fac_rcpt_cys_sf"/>
</dbReference>
<dbReference type="GO" id="GO:0005509">
    <property type="term" value="F:calcium ion binding"/>
    <property type="evidence" value="ECO:0007669"/>
    <property type="project" value="InterPro"/>
</dbReference>
<evidence type="ECO:0000256" key="1">
    <source>
        <dbReference type="ARBA" id="ARBA00004247"/>
    </source>
</evidence>
<dbReference type="Pfam" id="PF00008">
    <property type="entry name" value="EGF"/>
    <property type="match status" value="20"/>
</dbReference>
<keyword evidence="16 19" id="KW-1015">Disulfide bond</keyword>
<feature type="disulfide bond" evidence="19">
    <location>
        <begin position="666"/>
        <end position="675"/>
    </location>
</feature>
<dbReference type="PROSITE" id="PS01186">
    <property type="entry name" value="EGF_2"/>
    <property type="match status" value="24"/>
</dbReference>
<dbReference type="PANTHER" id="PTHR12916">
    <property type="entry name" value="CYTOCHROME C OXIDASE POLYPEPTIDE VIC-2"/>
    <property type="match status" value="1"/>
</dbReference>
<feature type="domain" description="EGF-like" evidence="23">
    <location>
        <begin position="1959"/>
        <end position="1995"/>
    </location>
</feature>
<dbReference type="GO" id="GO:0005576">
    <property type="term" value="C:extracellular region"/>
    <property type="evidence" value="ECO:0007669"/>
    <property type="project" value="UniProtKB-SubCell"/>
</dbReference>
<feature type="disulfide bond" evidence="19">
    <location>
        <begin position="974"/>
        <end position="983"/>
    </location>
</feature>
<feature type="domain" description="EGF-like" evidence="23">
    <location>
        <begin position="986"/>
        <end position="1048"/>
    </location>
</feature>
<dbReference type="CDD" id="cd00110">
    <property type="entry name" value="LamG"/>
    <property type="match status" value="2"/>
</dbReference>
<reference evidence="25" key="1">
    <citation type="submission" date="2025-08" db="UniProtKB">
        <authorList>
            <consortium name="RefSeq"/>
        </authorList>
    </citation>
    <scope>IDENTIFICATION</scope>
    <source>
        <tissue evidence="25">Whole body</tissue>
    </source>
</reference>
<feature type="disulfide bond" evidence="19">
    <location>
        <begin position="1113"/>
        <end position="1122"/>
    </location>
</feature>
<dbReference type="PROSITE" id="PS50025">
    <property type="entry name" value="LAM_G_DOMAIN"/>
    <property type="match status" value="3"/>
</dbReference>
<keyword evidence="9" id="KW-0677">Repeat</keyword>
<feature type="disulfide bond" evidence="19">
    <location>
        <begin position="1054"/>
        <end position="1064"/>
    </location>
</feature>
<keyword evidence="12" id="KW-0832">Ubl conjugation</keyword>
<keyword evidence="8 21" id="KW-0732">Signal</keyword>
<dbReference type="InterPro" id="IPR013032">
    <property type="entry name" value="EGF-like_CS"/>
</dbReference>
<comment type="subcellular location">
    <subcellularLocation>
        <location evidence="1">Apical cell membrane</location>
        <topology evidence="1">Single-pass type I membrane protein</topology>
    </subcellularLocation>
    <subcellularLocation>
        <location evidence="2">Secreted</location>
    </subcellularLocation>
</comment>
<dbReference type="RefSeq" id="XP_025414298.1">
    <property type="nucleotide sequence ID" value="XM_025558513.1"/>
</dbReference>
<evidence type="ECO:0000256" key="9">
    <source>
        <dbReference type="ARBA" id="ARBA00022737"/>
    </source>
</evidence>
<feature type="domain" description="EGF-like" evidence="23">
    <location>
        <begin position="234"/>
        <end position="273"/>
    </location>
</feature>
<evidence type="ECO:0000256" key="16">
    <source>
        <dbReference type="ARBA" id="ARBA00023157"/>
    </source>
</evidence>
<feature type="domain" description="EGF-like" evidence="23">
    <location>
        <begin position="356"/>
        <end position="392"/>
    </location>
</feature>
<evidence type="ECO:0000256" key="19">
    <source>
        <dbReference type="PROSITE-ProRule" id="PRU00076"/>
    </source>
</evidence>
<dbReference type="GO" id="GO:0032991">
    <property type="term" value="C:protein-containing complex"/>
    <property type="evidence" value="ECO:0007669"/>
    <property type="project" value="UniProtKB-ARBA"/>
</dbReference>
<feature type="disulfide bond" evidence="19">
    <location>
        <begin position="263"/>
        <end position="272"/>
    </location>
</feature>
<dbReference type="FunFam" id="2.10.25.10:FF:000208">
    <property type="entry name" value="Crumbs 2, cell polarity complex component"/>
    <property type="match status" value="1"/>
</dbReference>
<keyword evidence="13" id="KW-0914">Notch signaling pathway</keyword>
<evidence type="ECO:0000256" key="18">
    <source>
        <dbReference type="ARBA" id="ARBA00060989"/>
    </source>
</evidence>
<dbReference type="FunFam" id="2.10.25.10:FF:000045">
    <property type="entry name" value="Slit guidance ligand 2"/>
    <property type="match status" value="1"/>
</dbReference>
<dbReference type="InterPro" id="IPR018097">
    <property type="entry name" value="EGF_Ca-bd_CS"/>
</dbReference>
<feature type="domain" description="EGF-like" evidence="23">
    <location>
        <begin position="640"/>
        <end position="676"/>
    </location>
</feature>
<feature type="domain" description="EGF-like" evidence="23">
    <location>
        <begin position="1341"/>
        <end position="1377"/>
    </location>
</feature>
<feature type="domain" description="Laminin G" evidence="22">
    <location>
        <begin position="1169"/>
        <end position="1339"/>
    </location>
</feature>
<evidence type="ECO:0000256" key="21">
    <source>
        <dbReference type="SAM" id="SignalP"/>
    </source>
</evidence>
<feature type="domain" description="EGF-like" evidence="23">
    <location>
        <begin position="2157"/>
        <end position="2195"/>
    </location>
</feature>
<feature type="disulfide bond" evidence="19">
    <location>
        <begin position="583"/>
        <end position="592"/>
    </location>
</feature>
<proteinExistence type="inferred from homology"/>
<dbReference type="FunFam" id="2.10.25.10:FF:000122">
    <property type="entry name" value="Protein crumbs homolog 2"/>
    <property type="match status" value="4"/>
</dbReference>
<feature type="domain" description="Laminin G" evidence="22">
    <location>
        <begin position="27"/>
        <end position="199"/>
    </location>
</feature>
<feature type="domain" description="EGF-like" evidence="23">
    <location>
        <begin position="195"/>
        <end position="231"/>
    </location>
</feature>
<dbReference type="SMART" id="SM00179">
    <property type="entry name" value="EGF_CA"/>
    <property type="match status" value="32"/>
</dbReference>
<feature type="domain" description="EGF-like" evidence="23">
    <location>
        <begin position="557"/>
        <end position="593"/>
    </location>
</feature>
<sequence length="2310" mass="254431">MRSIIFVVNLFVHLICTNTQKPGTFDREGYFNSSSWLNLFPSISLHKHVGFSFRTCTGGQIFSQTNTSAEFPFTEISVAVLHDGLLFTAFLQNRHYESKIQGDFFDNSWHNVNLIYKLGELIMSIDGLQQVIANSTFNSEILNSDMVTDQSVLRVGDSFEGCLLEGPNFIFNSSLNQAYKVIWGHCPLNSQSCTGFDYCSHAPCMMHGICVPRQNKYHCICQPRYSGNNCEIDNGSPCLKLNNRCMHGQCEEIKHGEDFICHCDKGFTGKFCEIELSAHVCDNNPCRNNGTCELALGEKSYECSCAPGFKGDDCEININECLSSPCQHGGICIDGINNYTCLCSKTGYKGINCETNINECEINPCSNHGICFDNYGSYTCQCQTGFGGMNCEIDLNECISNPCQNGGQCRDQVGTYECRCAPGFLGRNCEIDVDDCESAVCPSNSVCVDGVASYSCHCKSGYTGLPPNCTEQTVCSSNPCQNGGICILLQNGQYNCSCSPGYTGAFCEHGNIVARSHAADDGCVIMPCLNFGTCIPQGSKYECKCPAGFTGRNCEMTMKLCNSSPCHHSMSCRDYAGGYYCECEPGWSGQQCNQRSSDPGHACSLNTCAHGGTCTSLVGQADLFHCDCPPGFTGQTCQIDIDECLSKPCLNGGSCHDLINGFRCDCTDNFMGAYCQLPFDACTKSPGPCLNNGTCLHKTTSLKDYYCMCLPGFEGKICEINVNECLMATCPTGKVCNDGINTYECICPEGYTGENCSKLLNDCPCKNNATCIENIDGYTCHCTSGFTGIYCDQDINECEANKDICNYGICVNTNGSYQCFCRPGFAGNNCDVDFDECLSQPCYNGATCENKINGFNCICPPGFTGKVCGIDVDECNSNPCLNGATCIDNVASFTCSCPIGLTGKLCETNINDCESSPCQNMGLCIDGINSYKCNCSNTGFEGNHCELNINDCIHNPCMNNGTCIDGVKDYSCKCYTGYSGKNCEIDINECEINPCQFGGTCLERSNLSLYNLTDKKNLSAIFQQEFNYATANGFECLCLPGTTGIKCEIDINECDSNPCRWGSCENRIGGYACLCDEGFEGVYCEIEIDECERFKPCDHGTCIDRRAGYYCDCIPKYGGKNCSVELVGCQSSHTCLNNGICRPYLIDETEHRYNCTCPYGFHGDICDKTTTMSLTGESRIVVNTTRDEGYDISFRFKTTLPSGLLAIGGGSTFYILELVKGRLNLHSSLLNKWEGVFIGSELNNSQWQKVFVAINSSHLVLSANEEQTIYPINLNEGANPTHTSFPTTYVGGTIANLRLLPHGPPFFIGCIENLLINGQWVLPDEKVETIGLTNVDIGCQRNDQCFPNPCYNSGHCTDLWKTFSCTCERPYLGNTCQYSFPAATFGHENITNSLITVNVFTLTKRAVKNIVDISMFIRTRQSRGAIFYLGSTPGSVAFPDETHIAAELEGGELLVRILFNATPESYTVGGVKLDDGQNHLIQVVRNITLVQVKINGTEYFRKTISATGQLDAQVLYLGGFPSSKPLKRDLSDSTIIMDNILPRPNTIERHIRQTVDKLQGIPHFKGIIQDVQISNGSQTMIVEFYPLGIKNKDLVVPKSFGTVSFNPKEIVEGIVSDDTCLSQPCHNSGTCSITWNDFTCDCPLGYKGKQCQEMEFCQIEDCPLNSECRNLNHGYECVANVTLDGRNTSEPLLQYNFVKGQQVIPLTHIEVSYRTRTSGTIMYISNKKQSSDPEFLFFSMIAYKDRLIIAWKLEKESSIIMRHVHKDHLDSDWTNIIFKIIDNKIQGGLVGAIDDSNQYILAGNFSYSNWVELVSSNPILIGRGEHYQNSSENNVEHATYITDADTNSLDMIDSDENIRFEDVIQQDITSAGGFYKGCLGEIRIGGLLLPYFTPSQLNTSNETDYFELSSHSSIAEHFDLDCLLCYDSECKNNGRCKKANESYVCECEPGYEADDCSVNINECLSNQCQHGAECIDGIANYTCLCKTGWTGLLCEIDINECESNPCHHNSICIDHLGKFECNCSDDYEGETCEQLKLVTCDNSPCKNGGNCFNNYDPATGNNYTCSCLEGFSGTSCEFSFCDIYECQNNGICKKEESPFCKCPVGFKGHLCEQNIDDCLDNSNQLKCHHGGQCVDGINEYSCNCTGTGYTGEDCTIDIDECFDLNIQCSHRGECKNTDGSFICLCQNNFCGHYCDLRNPCLSESPCSNGGTCQERCTDFSDYECLCANGYVGKNCTELPIIHNYADIALIVGPILLILLIGGMGSLFVLLMMARKKRATRGTYSPSCQEYCNPRVELDNVLKPPPEERLI</sequence>
<feature type="domain" description="EGF-like" evidence="23">
    <location>
        <begin position="317"/>
        <end position="354"/>
    </location>
</feature>
<feature type="transmembrane region" description="Helical" evidence="20">
    <location>
        <begin position="2247"/>
        <end position="2270"/>
    </location>
</feature>
<feature type="disulfide bond" evidence="19">
    <location>
        <begin position="1075"/>
        <end position="1084"/>
    </location>
</feature>
<keyword evidence="24" id="KW-1185">Reference proteome</keyword>
<dbReference type="GO" id="GO:0016324">
    <property type="term" value="C:apical plasma membrane"/>
    <property type="evidence" value="ECO:0007669"/>
    <property type="project" value="UniProtKB-SubCell"/>
</dbReference>
<dbReference type="SMART" id="SM00282">
    <property type="entry name" value="LamG"/>
    <property type="match status" value="3"/>
</dbReference>
<dbReference type="Gene3D" id="2.10.25.10">
    <property type="entry name" value="Laminin"/>
    <property type="match status" value="34"/>
</dbReference>